<dbReference type="GO" id="GO:0051537">
    <property type="term" value="F:2 iron, 2 sulfur cluster binding"/>
    <property type="evidence" value="ECO:0007669"/>
    <property type="project" value="UniProtKB-KW"/>
</dbReference>
<evidence type="ECO:0000256" key="7">
    <source>
        <dbReference type="ARBA" id="ARBA00023027"/>
    </source>
</evidence>
<comment type="caution">
    <text evidence="9">The sequence shown here is derived from an EMBL/GenBank/DDBJ whole genome shotgun (WGS) entry which is preliminary data.</text>
</comment>
<accession>A0A2V3A6B1</accession>
<evidence type="ECO:0000313" key="10">
    <source>
        <dbReference type="Proteomes" id="UP000247150"/>
    </source>
</evidence>
<dbReference type="InterPro" id="IPR015881">
    <property type="entry name" value="ARHD_Rieske_2Fe_2S"/>
</dbReference>
<dbReference type="InterPro" id="IPR015879">
    <property type="entry name" value="Ring_hydroxy_dOase_asu_C_dom"/>
</dbReference>
<dbReference type="PROSITE" id="PS51296">
    <property type="entry name" value="RIESKE"/>
    <property type="match status" value="1"/>
</dbReference>
<dbReference type="AlphaFoldDB" id="A0A2V3A6B1"/>
<keyword evidence="7" id="KW-0520">NAD</keyword>
<gene>
    <name evidence="9" type="ORF">DFO73_101391</name>
</gene>
<evidence type="ECO:0000313" key="9">
    <source>
        <dbReference type="EMBL" id="PWW32128.1"/>
    </source>
</evidence>
<organism evidence="9 10">
    <name type="scientific">Cytobacillus oceanisediminis</name>
    <dbReference type="NCBI Taxonomy" id="665099"/>
    <lineage>
        <taxon>Bacteria</taxon>
        <taxon>Bacillati</taxon>
        <taxon>Bacillota</taxon>
        <taxon>Bacilli</taxon>
        <taxon>Bacillales</taxon>
        <taxon>Bacillaceae</taxon>
        <taxon>Cytobacillus</taxon>
    </lineage>
</organism>
<keyword evidence="2" id="KW-0001">2Fe-2S</keyword>
<dbReference type="SUPFAM" id="SSF50022">
    <property type="entry name" value="ISP domain"/>
    <property type="match status" value="1"/>
</dbReference>
<feature type="domain" description="Rieske" evidence="8">
    <location>
        <begin position="39"/>
        <end position="146"/>
    </location>
</feature>
<evidence type="ECO:0000259" key="8">
    <source>
        <dbReference type="PROSITE" id="PS51296"/>
    </source>
</evidence>
<dbReference type="PANTHER" id="PTHR43756:SF5">
    <property type="entry name" value="CHOLINE MONOOXYGENASE, CHLOROPLASTIC"/>
    <property type="match status" value="1"/>
</dbReference>
<proteinExistence type="predicted"/>
<name>A0A2V3A6B1_9BACI</name>
<dbReference type="InterPro" id="IPR017941">
    <property type="entry name" value="Rieske_2Fe-2S"/>
</dbReference>
<dbReference type="Proteomes" id="UP000247150">
    <property type="component" value="Unassembled WGS sequence"/>
</dbReference>
<dbReference type="SUPFAM" id="SSF55961">
    <property type="entry name" value="Bet v1-like"/>
    <property type="match status" value="1"/>
</dbReference>
<dbReference type="GO" id="GO:0004497">
    <property type="term" value="F:monooxygenase activity"/>
    <property type="evidence" value="ECO:0007669"/>
    <property type="project" value="UniProtKB-KW"/>
</dbReference>
<comment type="cofactor">
    <cofactor evidence="1">
        <name>Fe cation</name>
        <dbReference type="ChEBI" id="CHEBI:24875"/>
    </cofactor>
</comment>
<dbReference type="PRINTS" id="PR00090">
    <property type="entry name" value="RNGDIOXGNASE"/>
</dbReference>
<keyword evidence="5" id="KW-0408">Iron</keyword>
<dbReference type="PANTHER" id="PTHR43756">
    <property type="entry name" value="CHOLINE MONOOXYGENASE, CHLOROPLASTIC"/>
    <property type="match status" value="1"/>
</dbReference>
<dbReference type="CDD" id="cd03469">
    <property type="entry name" value="Rieske_RO_Alpha_N"/>
    <property type="match status" value="1"/>
</dbReference>
<evidence type="ECO:0000256" key="5">
    <source>
        <dbReference type="ARBA" id="ARBA00023004"/>
    </source>
</evidence>
<dbReference type="Gene3D" id="2.102.10.10">
    <property type="entry name" value="Rieske [2Fe-2S] iron-sulphur domain"/>
    <property type="match status" value="1"/>
</dbReference>
<dbReference type="Gene3D" id="3.90.380.10">
    <property type="entry name" value="Naphthalene 1,2-dioxygenase Alpha Subunit, Chain A, domain 1"/>
    <property type="match status" value="2"/>
</dbReference>
<evidence type="ECO:0000256" key="2">
    <source>
        <dbReference type="ARBA" id="ARBA00022714"/>
    </source>
</evidence>
<dbReference type="EMBL" id="QGTW01000001">
    <property type="protein sequence ID" value="PWW32128.1"/>
    <property type="molecule type" value="Genomic_DNA"/>
</dbReference>
<protein>
    <submittedName>
        <fullName evidence="9">Choline monooxygenase</fullName>
    </submittedName>
</protein>
<dbReference type="GO" id="GO:0016705">
    <property type="term" value="F:oxidoreductase activity, acting on paired donors, with incorporation or reduction of molecular oxygen"/>
    <property type="evidence" value="ECO:0007669"/>
    <property type="project" value="UniProtKB-ARBA"/>
</dbReference>
<evidence type="ECO:0000256" key="1">
    <source>
        <dbReference type="ARBA" id="ARBA00001962"/>
    </source>
</evidence>
<keyword evidence="3" id="KW-0479">Metal-binding</keyword>
<dbReference type="InterPro" id="IPR001663">
    <property type="entry name" value="Rng_hydr_dOase-A"/>
</dbReference>
<sequence length="363" mass="42143">MKEVRVSNTLSEAHTLPAWLYTDPKVLEAEKREIFRRTWQYVGHLSQVSNPGDYFTTEVADRPIIISRGQDEDIRAFYNVCSHRASKLAEGEGNKSVFTCPYHAWTYRTDGSLLRAPNMNGCDHFDYQDFCLKTIKLEIIHSFIFVNLDPDAVSMKTQYPDLFQHVSKYDLSSLKKVRVKETICKSNWKIGIDNYLECDHCSIVHKTLVSKLDMKQYEMSMYDYYSYQGTPLKGKKMNFGLGQGGRYYWLYPNTWFSFDPGPANLSIHQSIPIDHKTTKYVYTTFFLTGEITEEEQELMAMDELVRKEDLDICEMVQKGIETGAYSQGRFSMTENLVHHFHLLIQRDLEKVLPLPQGTFTAID</sequence>
<dbReference type="GO" id="GO:0005506">
    <property type="term" value="F:iron ion binding"/>
    <property type="evidence" value="ECO:0007669"/>
    <property type="project" value="InterPro"/>
</dbReference>
<keyword evidence="9" id="KW-0503">Monooxygenase</keyword>
<evidence type="ECO:0000256" key="6">
    <source>
        <dbReference type="ARBA" id="ARBA00023014"/>
    </source>
</evidence>
<reference evidence="9 10" key="1">
    <citation type="submission" date="2018-05" db="EMBL/GenBank/DDBJ databases">
        <title>Freshwater and sediment microbial communities from various areas in North America, analyzing microbe dynamics in response to fracking.</title>
        <authorList>
            <person name="Lamendella R."/>
        </authorList>
    </citation>
    <scope>NUCLEOTIDE SEQUENCE [LARGE SCALE GENOMIC DNA]</scope>
    <source>
        <strain evidence="9 10">15_TX</strain>
    </source>
</reference>
<evidence type="ECO:0000256" key="4">
    <source>
        <dbReference type="ARBA" id="ARBA00023002"/>
    </source>
</evidence>
<keyword evidence="4" id="KW-0560">Oxidoreductase</keyword>
<dbReference type="PROSITE" id="PS00570">
    <property type="entry name" value="RING_HYDROXYL_ALPHA"/>
    <property type="match status" value="1"/>
</dbReference>
<dbReference type="Pfam" id="PF00355">
    <property type="entry name" value="Rieske"/>
    <property type="match status" value="1"/>
</dbReference>
<evidence type="ECO:0000256" key="3">
    <source>
        <dbReference type="ARBA" id="ARBA00022723"/>
    </source>
</evidence>
<dbReference type="OrthoDB" id="9800776at2"/>
<dbReference type="Pfam" id="PF00848">
    <property type="entry name" value="Ring_hydroxyl_A"/>
    <property type="match status" value="1"/>
</dbReference>
<dbReference type="InterPro" id="IPR036922">
    <property type="entry name" value="Rieske_2Fe-2S_sf"/>
</dbReference>
<keyword evidence="6" id="KW-0411">Iron-sulfur</keyword>